<organism evidence="2 3">
    <name type="scientific">Sulfidibacter corallicola</name>
    <dbReference type="NCBI Taxonomy" id="2818388"/>
    <lineage>
        <taxon>Bacteria</taxon>
        <taxon>Pseudomonadati</taxon>
        <taxon>Acidobacteriota</taxon>
        <taxon>Holophagae</taxon>
        <taxon>Acanthopleuribacterales</taxon>
        <taxon>Acanthopleuribacteraceae</taxon>
        <taxon>Sulfidibacter</taxon>
    </lineage>
</organism>
<gene>
    <name evidence="2" type="ORF">J3U87_07130</name>
</gene>
<evidence type="ECO:0000313" key="3">
    <source>
        <dbReference type="Proteomes" id="UP000663929"/>
    </source>
</evidence>
<dbReference type="Proteomes" id="UP000663929">
    <property type="component" value="Chromosome"/>
</dbReference>
<dbReference type="KEGG" id="scor:J3U87_07130"/>
<dbReference type="RefSeq" id="WP_237382339.1">
    <property type="nucleotide sequence ID" value="NZ_CP071793.1"/>
</dbReference>
<accession>A0A8A4TRQ5</accession>
<reference evidence="2" key="1">
    <citation type="submission" date="2021-03" db="EMBL/GenBank/DDBJ databases">
        <title>Acanthopleuribacteraceae sp. M133.</title>
        <authorList>
            <person name="Wang G."/>
        </authorList>
    </citation>
    <scope>NUCLEOTIDE SEQUENCE</scope>
    <source>
        <strain evidence="2">M133</strain>
    </source>
</reference>
<evidence type="ECO:0000313" key="2">
    <source>
        <dbReference type="EMBL" id="QTD52230.1"/>
    </source>
</evidence>
<sequence length="134" mass="14810">MTLAATLAVSLTMLAWVGYPLIAKTQRTRLASDRQMSEQRVRALLASLEKLRENRDAGKIAGDDFENIERGLLLQLAKLYRELDIAPLGSETETVETDDEEGAEPVKQPPQCACGAPLRDFYHYCANCGRKVAA</sequence>
<proteinExistence type="predicted"/>
<name>A0A8A4TRQ5_SULCO</name>
<feature type="region of interest" description="Disordered" evidence="1">
    <location>
        <begin position="90"/>
        <end position="109"/>
    </location>
</feature>
<feature type="compositionally biased region" description="Acidic residues" evidence="1">
    <location>
        <begin position="93"/>
        <end position="103"/>
    </location>
</feature>
<keyword evidence="3" id="KW-1185">Reference proteome</keyword>
<protein>
    <submittedName>
        <fullName evidence="2">Uncharacterized protein</fullName>
    </submittedName>
</protein>
<dbReference type="EMBL" id="CP071793">
    <property type="protein sequence ID" value="QTD52230.1"/>
    <property type="molecule type" value="Genomic_DNA"/>
</dbReference>
<dbReference type="AlphaFoldDB" id="A0A8A4TRQ5"/>
<evidence type="ECO:0000256" key="1">
    <source>
        <dbReference type="SAM" id="MobiDB-lite"/>
    </source>
</evidence>